<keyword evidence="2" id="KW-1185">Reference proteome</keyword>
<dbReference type="AlphaFoldDB" id="A0A7W8HRY5"/>
<name>A0A7W8HRY5_9HYPH</name>
<sequence>MLLKEVRALQSNLAKGKIAAHQAKDKAQEMELSLKAQLNRDLLAGQLSCEINSFTGWRRCLPVPTGFCEIGVYGGFFLVAGA</sequence>
<proteinExistence type="predicted"/>
<organism evidence="1 2">
    <name type="scientific">Rhizobium rosettiformans</name>
    <dbReference type="NCBI Taxonomy" id="1368430"/>
    <lineage>
        <taxon>Bacteria</taxon>
        <taxon>Pseudomonadati</taxon>
        <taxon>Pseudomonadota</taxon>
        <taxon>Alphaproteobacteria</taxon>
        <taxon>Hyphomicrobiales</taxon>
        <taxon>Rhizobiaceae</taxon>
        <taxon>Rhizobium/Agrobacterium group</taxon>
        <taxon>Rhizobium</taxon>
    </lineage>
</organism>
<dbReference type="EMBL" id="JACHGA010000008">
    <property type="protein sequence ID" value="MBB5277204.1"/>
    <property type="molecule type" value="Genomic_DNA"/>
</dbReference>
<gene>
    <name evidence="1" type="ORF">HNR26_003284</name>
</gene>
<comment type="caution">
    <text evidence="1">The sequence shown here is derived from an EMBL/GenBank/DDBJ whole genome shotgun (WGS) entry which is preliminary data.</text>
</comment>
<evidence type="ECO:0000313" key="1">
    <source>
        <dbReference type="EMBL" id="MBB5277204.1"/>
    </source>
</evidence>
<accession>A0A7W8HRY5</accession>
<reference evidence="1 2" key="1">
    <citation type="submission" date="2020-08" db="EMBL/GenBank/DDBJ databases">
        <title>Genomic Encyclopedia of Type Strains, Phase IV (KMG-IV): sequencing the most valuable type-strain genomes for metagenomic binning, comparative biology and taxonomic classification.</title>
        <authorList>
            <person name="Goeker M."/>
        </authorList>
    </citation>
    <scope>NUCLEOTIDE SEQUENCE [LARGE SCALE GENOMIC DNA]</scope>
    <source>
        <strain evidence="1 2">DSM 26376</strain>
    </source>
</reference>
<protein>
    <submittedName>
        <fullName evidence="1">Uncharacterized protein</fullName>
    </submittedName>
</protein>
<evidence type="ECO:0000313" key="2">
    <source>
        <dbReference type="Proteomes" id="UP000550895"/>
    </source>
</evidence>
<dbReference type="Proteomes" id="UP000550895">
    <property type="component" value="Unassembled WGS sequence"/>
</dbReference>